<comment type="caution">
    <text evidence="1">The sequence shown here is derived from an EMBL/GenBank/DDBJ whole genome shotgun (WGS) entry which is preliminary data.</text>
</comment>
<evidence type="ECO:0000313" key="2">
    <source>
        <dbReference type="Proteomes" id="UP000823399"/>
    </source>
</evidence>
<protein>
    <submittedName>
        <fullName evidence="1">Uncharacterized protein</fullName>
    </submittedName>
</protein>
<reference evidence="1" key="1">
    <citation type="journal article" date="2020" name="New Phytol.">
        <title>Comparative genomics reveals dynamic genome evolution in host specialist ectomycorrhizal fungi.</title>
        <authorList>
            <person name="Lofgren L.A."/>
            <person name="Nguyen N.H."/>
            <person name="Vilgalys R."/>
            <person name="Ruytinx J."/>
            <person name="Liao H.L."/>
            <person name="Branco S."/>
            <person name="Kuo A."/>
            <person name="LaButti K."/>
            <person name="Lipzen A."/>
            <person name="Andreopoulos W."/>
            <person name="Pangilinan J."/>
            <person name="Riley R."/>
            <person name="Hundley H."/>
            <person name="Na H."/>
            <person name="Barry K."/>
            <person name="Grigoriev I.V."/>
            <person name="Stajich J.E."/>
            <person name="Kennedy P.G."/>
        </authorList>
    </citation>
    <scope>NUCLEOTIDE SEQUENCE</scope>
    <source>
        <strain evidence="1">FC423</strain>
    </source>
</reference>
<dbReference type="AlphaFoldDB" id="A0A9P7JXH9"/>
<dbReference type="OrthoDB" id="10267031at2759"/>
<gene>
    <name evidence="1" type="ORF">F5147DRAFT_21656</name>
</gene>
<accession>A0A9P7JXH9</accession>
<dbReference type="EMBL" id="JABBWM010000010">
    <property type="protein sequence ID" value="KAG2114284.1"/>
    <property type="molecule type" value="Genomic_DNA"/>
</dbReference>
<evidence type="ECO:0000313" key="1">
    <source>
        <dbReference type="EMBL" id="KAG2114284.1"/>
    </source>
</evidence>
<dbReference type="Proteomes" id="UP000823399">
    <property type="component" value="Unassembled WGS sequence"/>
</dbReference>
<proteinExistence type="predicted"/>
<name>A0A9P7JXH9_9AGAM</name>
<keyword evidence="2" id="KW-1185">Reference proteome</keyword>
<dbReference type="GeneID" id="64690905"/>
<dbReference type="RefSeq" id="XP_041296397.1">
    <property type="nucleotide sequence ID" value="XM_041428646.1"/>
</dbReference>
<sequence length="91" mass="10331">MWIFLGKSAVNSFSPLLMHSYSMASRKLLIITRFLTFLHRHPHPPESQSAAINAITSALRLPTLFNFDPLFKLDAVVSAKYHEPFSSPQVF</sequence>
<organism evidence="1 2">
    <name type="scientific">Suillus discolor</name>
    <dbReference type="NCBI Taxonomy" id="1912936"/>
    <lineage>
        <taxon>Eukaryota</taxon>
        <taxon>Fungi</taxon>
        <taxon>Dikarya</taxon>
        <taxon>Basidiomycota</taxon>
        <taxon>Agaricomycotina</taxon>
        <taxon>Agaricomycetes</taxon>
        <taxon>Agaricomycetidae</taxon>
        <taxon>Boletales</taxon>
        <taxon>Suillineae</taxon>
        <taxon>Suillaceae</taxon>
        <taxon>Suillus</taxon>
    </lineage>
</organism>